<evidence type="ECO:0000313" key="9">
    <source>
        <dbReference type="Proteomes" id="UP000007150"/>
    </source>
</evidence>
<dbReference type="InterPro" id="IPR039425">
    <property type="entry name" value="RNA_pol_sigma-70-like"/>
</dbReference>
<evidence type="ECO:0000259" key="6">
    <source>
        <dbReference type="Pfam" id="PF04542"/>
    </source>
</evidence>
<evidence type="ECO:0000259" key="7">
    <source>
        <dbReference type="Pfam" id="PF08281"/>
    </source>
</evidence>
<organism evidence="8 9">
    <name type="scientific">Sphingobium chlorophenolicum L-1</name>
    <dbReference type="NCBI Taxonomy" id="690566"/>
    <lineage>
        <taxon>Bacteria</taxon>
        <taxon>Pseudomonadati</taxon>
        <taxon>Pseudomonadota</taxon>
        <taxon>Alphaproteobacteria</taxon>
        <taxon>Sphingomonadales</taxon>
        <taxon>Sphingomonadaceae</taxon>
        <taxon>Sphingobium</taxon>
    </lineage>
</organism>
<dbReference type="Gene3D" id="1.10.10.10">
    <property type="entry name" value="Winged helix-like DNA-binding domain superfamily/Winged helix DNA-binding domain"/>
    <property type="match status" value="1"/>
</dbReference>
<dbReference type="STRING" id="690566.Sphch_2711"/>
<dbReference type="GO" id="GO:0003677">
    <property type="term" value="F:DNA binding"/>
    <property type="evidence" value="ECO:0007669"/>
    <property type="project" value="InterPro"/>
</dbReference>
<accession>F6F0N2</accession>
<dbReference type="PANTHER" id="PTHR43133:SF63">
    <property type="entry name" value="RNA POLYMERASE SIGMA FACTOR FECI-RELATED"/>
    <property type="match status" value="1"/>
</dbReference>
<dbReference type="HOGENOM" id="CLU_047691_12_3_5"/>
<name>F6F0N2_SPHCR</name>
<sequence>MAKPVIKIGSDRDQGAEKEDPLRAWHASHSSWLHAFLRRSLHIPATEADDIVQDTWLRVIRTSLAEVEHPRAFLSRIALNLFRDRRRRDVVRTAHHHLVLASDRDRVDAHAMTEQEAQRALEQAILDLPENIRDVFMLSRFRHMTNREVAAHLGISIKTVEWRMGKAIQLCAAKLRS</sequence>
<dbReference type="Pfam" id="PF04542">
    <property type="entry name" value="Sigma70_r2"/>
    <property type="match status" value="1"/>
</dbReference>
<evidence type="ECO:0000256" key="3">
    <source>
        <dbReference type="ARBA" id="ARBA00023082"/>
    </source>
</evidence>
<keyword evidence="4" id="KW-0804">Transcription</keyword>
<proteinExistence type="inferred from homology"/>
<feature type="domain" description="RNA polymerase sigma factor 70 region 4 type 2" evidence="7">
    <location>
        <begin position="119"/>
        <end position="169"/>
    </location>
</feature>
<dbReference type="Proteomes" id="UP000007150">
    <property type="component" value="Chromosome 1"/>
</dbReference>
<dbReference type="RefSeq" id="WP_013848590.1">
    <property type="nucleotide sequence ID" value="NC_015593.1"/>
</dbReference>
<evidence type="ECO:0000313" key="8">
    <source>
        <dbReference type="EMBL" id="AEG50354.1"/>
    </source>
</evidence>
<dbReference type="InterPro" id="IPR014284">
    <property type="entry name" value="RNA_pol_sigma-70_dom"/>
</dbReference>
<evidence type="ECO:0000256" key="5">
    <source>
        <dbReference type="SAM" id="MobiDB-lite"/>
    </source>
</evidence>
<dbReference type="InterPro" id="IPR013325">
    <property type="entry name" value="RNA_pol_sigma_r2"/>
</dbReference>
<dbReference type="EMBL" id="CP002798">
    <property type="protein sequence ID" value="AEG50354.1"/>
    <property type="molecule type" value="Genomic_DNA"/>
</dbReference>
<comment type="similarity">
    <text evidence="1">Belongs to the sigma-70 factor family. ECF subfamily.</text>
</comment>
<dbReference type="InterPro" id="IPR013324">
    <property type="entry name" value="RNA_pol_sigma_r3/r4-like"/>
</dbReference>
<dbReference type="SUPFAM" id="SSF88659">
    <property type="entry name" value="Sigma3 and sigma4 domains of RNA polymerase sigma factors"/>
    <property type="match status" value="1"/>
</dbReference>
<dbReference type="AlphaFoldDB" id="F6F0N2"/>
<feature type="domain" description="RNA polymerase sigma-70 region 2" evidence="6">
    <location>
        <begin position="28"/>
        <end position="88"/>
    </location>
</feature>
<dbReference type="KEGG" id="sch:Sphch_2711"/>
<dbReference type="GO" id="GO:0006352">
    <property type="term" value="P:DNA-templated transcription initiation"/>
    <property type="evidence" value="ECO:0007669"/>
    <property type="project" value="InterPro"/>
</dbReference>
<feature type="region of interest" description="Disordered" evidence="5">
    <location>
        <begin position="1"/>
        <end position="20"/>
    </location>
</feature>
<dbReference type="InterPro" id="IPR013249">
    <property type="entry name" value="RNA_pol_sigma70_r4_t2"/>
</dbReference>
<protein>
    <submittedName>
        <fullName evidence="8">RNA polymerase, sigma-24 subunit, ECF subfamily</fullName>
    </submittedName>
</protein>
<dbReference type="SUPFAM" id="SSF88946">
    <property type="entry name" value="Sigma2 domain of RNA polymerase sigma factors"/>
    <property type="match status" value="1"/>
</dbReference>
<reference evidence="8 9" key="1">
    <citation type="submission" date="2011-05" db="EMBL/GenBank/DDBJ databases">
        <title>Complete sequence of chromosome 1 of Sphingobium chlorophenolicum L-1.</title>
        <authorList>
            <consortium name="US DOE Joint Genome Institute"/>
            <person name="Lucas S."/>
            <person name="Han J."/>
            <person name="Lapidus A."/>
            <person name="Cheng J.-F."/>
            <person name="Goodwin L."/>
            <person name="Pitluck S."/>
            <person name="Peters L."/>
            <person name="Daligault H."/>
            <person name="Han C."/>
            <person name="Tapia R."/>
            <person name="Land M."/>
            <person name="Hauser L."/>
            <person name="Kyrpides N."/>
            <person name="Ivanova N."/>
            <person name="Pagani I."/>
            <person name="Turner P."/>
            <person name="Copley S."/>
            <person name="Woyke T."/>
        </authorList>
    </citation>
    <scope>NUCLEOTIDE SEQUENCE [LARGE SCALE GENOMIC DNA]</scope>
    <source>
        <strain evidence="8 9">L-1</strain>
    </source>
</reference>
<dbReference type="Pfam" id="PF08281">
    <property type="entry name" value="Sigma70_r4_2"/>
    <property type="match status" value="1"/>
</dbReference>
<evidence type="ECO:0000256" key="4">
    <source>
        <dbReference type="ARBA" id="ARBA00023163"/>
    </source>
</evidence>
<feature type="compositionally biased region" description="Basic and acidic residues" evidence="5">
    <location>
        <begin position="9"/>
        <end position="20"/>
    </location>
</feature>
<keyword evidence="3" id="KW-0731">Sigma factor</keyword>
<dbReference type="InterPro" id="IPR007627">
    <property type="entry name" value="RNA_pol_sigma70_r2"/>
</dbReference>
<evidence type="ECO:0000256" key="2">
    <source>
        <dbReference type="ARBA" id="ARBA00023015"/>
    </source>
</evidence>
<evidence type="ECO:0000256" key="1">
    <source>
        <dbReference type="ARBA" id="ARBA00010641"/>
    </source>
</evidence>
<dbReference type="Gene3D" id="1.10.1740.10">
    <property type="match status" value="1"/>
</dbReference>
<dbReference type="GO" id="GO:0016987">
    <property type="term" value="F:sigma factor activity"/>
    <property type="evidence" value="ECO:0007669"/>
    <property type="project" value="UniProtKB-KW"/>
</dbReference>
<dbReference type="NCBIfam" id="TIGR02937">
    <property type="entry name" value="sigma70-ECF"/>
    <property type="match status" value="1"/>
</dbReference>
<dbReference type="PANTHER" id="PTHR43133">
    <property type="entry name" value="RNA POLYMERASE ECF-TYPE SIGMA FACTO"/>
    <property type="match status" value="1"/>
</dbReference>
<keyword evidence="2" id="KW-0805">Transcription regulation</keyword>
<gene>
    <name evidence="8" type="ORF">Sphch_2711</name>
</gene>
<keyword evidence="9" id="KW-1185">Reference proteome</keyword>
<dbReference type="InterPro" id="IPR036388">
    <property type="entry name" value="WH-like_DNA-bd_sf"/>
</dbReference>